<dbReference type="RefSeq" id="WP_066565132.1">
    <property type="nucleotide sequence ID" value="NZ_CP015622.1"/>
</dbReference>
<dbReference type="PANTHER" id="PTHR33164:SF99">
    <property type="entry name" value="MARR FAMILY REGULATORY PROTEIN"/>
    <property type="match status" value="1"/>
</dbReference>
<dbReference type="KEGG" id="ccjz:ccrud_05000"/>
<dbReference type="PRINTS" id="PR00598">
    <property type="entry name" value="HTHMARR"/>
</dbReference>
<name>A0A172QSF0_9CORY</name>
<dbReference type="EMBL" id="CP015622">
    <property type="protein sequence ID" value="ANE03633.1"/>
    <property type="molecule type" value="Genomic_DNA"/>
</dbReference>
<evidence type="ECO:0000313" key="2">
    <source>
        <dbReference type="EMBL" id="ANE03633.1"/>
    </source>
</evidence>
<dbReference type="InterPro" id="IPR036390">
    <property type="entry name" value="WH_DNA-bd_sf"/>
</dbReference>
<reference evidence="2 3" key="1">
    <citation type="submission" date="2016-05" db="EMBL/GenBank/DDBJ databases">
        <title>Complete genome sequence of Corynebacterium crudilactis, a new Corynebacterium species isolated from raw cow's milk.</title>
        <authorList>
            <person name="Christian R."/>
            <person name="Zimmermann J."/>
            <person name="Lipski A."/>
            <person name="Kalinowski J."/>
        </authorList>
    </citation>
    <scope>NUCLEOTIDE SEQUENCE [LARGE SCALE GENOMIC DNA]</scope>
    <source>
        <strain evidence="2 3">JZ16</strain>
    </source>
</reference>
<dbReference type="PANTHER" id="PTHR33164">
    <property type="entry name" value="TRANSCRIPTIONAL REGULATOR, MARR FAMILY"/>
    <property type="match status" value="1"/>
</dbReference>
<organism evidence="2 3">
    <name type="scientific">Corynebacterium crudilactis</name>
    <dbReference type="NCBI Taxonomy" id="1652495"/>
    <lineage>
        <taxon>Bacteria</taxon>
        <taxon>Bacillati</taxon>
        <taxon>Actinomycetota</taxon>
        <taxon>Actinomycetes</taxon>
        <taxon>Mycobacteriales</taxon>
        <taxon>Corynebacteriaceae</taxon>
        <taxon>Corynebacterium</taxon>
    </lineage>
</organism>
<feature type="domain" description="HTH marR-type" evidence="1">
    <location>
        <begin position="1"/>
        <end position="144"/>
    </location>
</feature>
<dbReference type="AlphaFoldDB" id="A0A172QSF0"/>
<evidence type="ECO:0000259" key="1">
    <source>
        <dbReference type="PROSITE" id="PS50995"/>
    </source>
</evidence>
<dbReference type="SUPFAM" id="SSF46785">
    <property type="entry name" value="Winged helix' DNA-binding domain"/>
    <property type="match status" value="1"/>
</dbReference>
<proteinExistence type="predicted"/>
<dbReference type="STRING" id="1652495.ccrud_05000"/>
<dbReference type="InterPro" id="IPR036388">
    <property type="entry name" value="WH-like_DNA-bd_sf"/>
</dbReference>
<dbReference type="Gene3D" id="1.10.10.10">
    <property type="entry name" value="Winged helix-like DNA-binding domain superfamily/Winged helix DNA-binding domain"/>
    <property type="match status" value="1"/>
</dbReference>
<protein>
    <submittedName>
        <fullName evidence="2">MarR family transcriptional regulator</fullName>
    </submittedName>
</protein>
<keyword evidence="3" id="KW-1185">Reference proteome</keyword>
<dbReference type="GO" id="GO:0006950">
    <property type="term" value="P:response to stress"/>
    <property type="evidence" value="ECO:0007669"/>
    <property type="project" value="TreeGrafter"/>
</dbReference>
<dbReference type="GO" id="GO:0003700">
    <property type="term" value="F:DNA-binding transcription factor activity"/>
    <property type="evidence" value="ECO:0007669"/>
    <property type="project" value="InterPro"/>
</dbReference>
<dbReference type="Pfam" id="PF12802">
    <property type="entry name" value="MarR_2"/>
    <property type="match status" value="1"/>
</dbReference>
<accession>A0A172QSF0</accession>
<dbReference type="Proteomes" id="UP000076929">
    <property type="component" value="Chromosome"/>
</dbReference>
<dbReference type="OrthoDB" id="5195026at2"/>
<dbReference type="SMART" id="SM00347">
    <property type="entry name" value="HTH_MARR"/>
    <property type="match status" value="1"/>
</dbReference>
<dbReference type="PROSITE" id="PS50995">
    <property type="entry name" value="HTH_MARR_2"/>
    <property type="match status" value="1"/>
</dbReference>
<dbReference type="InterPro" id="IPR000835">
    <property type="entry name" value="HTH_MarR-typ"/>
</dbReference>
<sequence>MTKMETGLAQRWCALKVIHDRIETHVEKDLQAHHGISVREFSLLRVLSRQHDGEDGHLTMAALAKSVALSQSATTRLVSRLEERGLLTRYICATDRRGIYTDITTFGSELLEDATPTNDASLEVVLNILRDEPELTPFIAVMES</sequence>
<dbReference type="InterPro" id="IPR039422">
    <property type="entry name" value="MarR/SlyA-like"/>
</dbReference>
<evidence type="ECO:0000313" key="3">
    <source>
        <dbReference type="Proteomes" id="UP000076929"/>
    </source>
</evidence>
<gene>
    <name evidence="2" type="ORF">ccrud_05000</name>
</gene>